<evidence type="ECO:0000313" key="11">
    <source>
        <dbReference type="EMBL" id="KAJ9546373.1"/>
    </source>
</evidence>
<dbReference type="PANTHER" id="PTHR12947:SF18">
    <property type="entry name" value="AMSH-LIKE UBIQUITIN THIOESTERASE 3"/>
    <property type="match status" value="1"/>
</dbReference>
<dbReference type="SMART" id="SM00232">
    <property type="entry name" value="JAB_MPN"/>
    <property type="match status" value="1"/>
</dbReference>
<dbReference type="AlphaFoldDB" id="A0AA38SPV7"/>
<dbReference type="EMBL" id="JARYMX010000005">
    <property type="protein sequence ID" value="KAJ9546373.1"/>
    <property type="molecule type" value="Genomic_DNA"/>
</dbReference>
<keyword evidence="5" id="KW-0833">Ubl conjugation pathway</keyword>
<evidence type="ECO:0000256" key="9">
    <source>
        <dbReference type="SAM" id="MobiDB-lite"/>
    </source>
</evidence>
<sequence>MRPPLGKPINLNAMARKIDVDDRIPLRNYYRIADNLLKQARIYREEKNIIDLYVMLLRYSSLVLDTIRFHRDYQALCLKERAYCKKQLLVVMDELESLKAEVGRQVDGLNKGHTRKKNLNRMALEKPHHIGQGTLIFNYQLRIIEFLLALITNRLPWKVLVSKNPLVEENEEAGINFPSHNRGSPLSWNQNLGSTQHIQSSSNDMQFQKLSLLPPPRQETLSRHSLLGPNGLRSQWSNPSAQIKVEVIMFYCTLIFGSETKSYCVTQVQYPTYSDLNSSDNLSLIQSPQSDITGAKDGNSGVDISTMESVLSLDDGRWSRPAVESFTQFDEDHFLSGNIRQPSPPPVLARLQPEHGPISPSRVADPRPGPAMPLQDDATTSNTYHHLHIPVQMMQAFLRLAQENTKKNLETCGVLAGSLKNRNFQITTLIIPKQESTSDSCQTLNEEDIFEVQDKRSLFPLGWIHTHPSQTCFMSSVDLHTHYSYQIMLPEAIAIVMAPSDTSSPHGIFHLSDPAGVKLIRNCDQRGFHPHEEPDDGSPIYEHCSHVYMNEILKFDVVDLR</sequence>
<dbReference type="InterPro" id="IPR015063">
    <property type="entry name" value="USP8_dimer"/>
</dbReference>
<evidence type="ECO:0000256" key="8">
    <source>
        <dbReference type="ARBA" id="ARBA00023049"/>
    </source>
</evidence>
<dbReference type="Pfam" id="PF08969">
    <property type="entry name" value="USP8_dimer"/>
    <property type="match status" value="1"/>
</dbReference>
<dbReference type="FunFam" id="3.40.140.10:FF:000024">
    <property type="entry name" value="AMSH-like ubiquitin thioesterase 3"/>
    <property type="match status" value="1"/>
</dbReference>
<dbReference type="SUPFAM" id="SSF102712">
    <property type="entry name" value="JAB1/MPN domain"/>
    <property type="match status" value="1"/>
</dbReference>
<dbReference type="InterPro" id="IPR044098">
    <property type="entry name" value="STAMBP/STALP-like_MPN"/>
</dbReference>
<feature type="domain" description="MPN" evidence="10">
    <location>
        <begin position="387"/>
        <end position="517"/>
    </location>
</feature>
<dbReference type="GO" id="GO:0061578">
    <property type="term" value="F:K63-linked deubiquitinase activity"/>
    <property type="evidence" value="ECO:0007669"/>
    <property type="project" value="InterPro"/>
</dbReference>
<keyword evidence="6" id="KW-0378">Hydrolase</keyword>
<accession>A0AA38SPV7</accession>
<evidence type="ECO:0000256" key="5">
    <source>
        <dbReference type="ARBA" id="ARBA00022786"/>
    </source>
</evidence>
<evidence type="ECO:0000313" key="12">
    <source>
        <dbReference type="Proteomes" id="UP001172457"/>
    </source>
</evidence>
<comment type="caution">
    <text evidence="11">The sequence shown here is derived from an EMBL/GenBank/DDBJ whole genome shotgun (WGS) entry which is preliminary data.</text>
</comment>
<keyword evidence="12" id="KW-1185">Reference proteome</keyword>
<dbReference type="Gene3D" id="1.20.58.80">
    <property type="entry name" value="Phosphotransferase system, lactose/cellobiose-type IIA subunit"/>
    <property type="match status" value="1"/>
</dbReference>
<keyword evidence="7" id="KW-0862">Zinc</keyword>
<evidence type="ECO:0000256" key="2">
    <source>
        <dbReference type="ARBA" id="ARBA00010981"/>
    </source>
</evidence>
<dbReference type="GO" id="GO:0016020">
    <property type="term" value="C:membrane"/>
    <property type="evidence" value="ECO:0007669"/>
    <property type="project" value="TreeGrafter"/>
</dbReference>
<dbReference type="GO" id="GO:0006508">
    <property type="term" value="P:proteolysis"/>
    <property type="evidence" value="ECO:0007669"/>
    <property type="project" value="UniProtKB-KW"/>
</dbReference>
<keyword evidence="4" id="KW-0479">Metal-binding</keyword>
<evidence type="ECO:0000256" key="7">
    <source>
        <dbReference type="ARBA" id="ARBA00022833"/>
    </source>
</evidence>
<dbReference type="Proteomes" id="UP001172457">
    <property type="component" value="Chromosome 5"/>
</dbReference>
<protein>
    <recommendedName>
        <fullName evidence="10">MPN domain-containing protein</fullName>
    </recommendedName>
</protein>
<comment type="cofactor">
    <cofactor evidence="1">
        <name>Zn(2+)</name>
        <dbReference type="ChEBI" id="CHEBI:29105"/>
    </cofactor>
</comment>
<dbReference type="GO" id="GO:0046872">
    <property type="term" value="F:metal ion binding"/>
    <property type="evidence" value="ECO:0007669"/>
    <property type="project" value="UniProtKB-KW"/>
</dbReference>
<proteinExistence type="inferred from homology"/>
<evidence type="ECO:0000256" key="3">
    <source>
        <dbReference type="ARBA" id="ARBA00022670"/>
    </source>
</evidence>
<dbReference type="GO" id="GO:0070536">
    <property type="term" value="P:protein K63-linked deubiquitination"/>
    <property type="evidence" value="ECO:0007669"/>
    <property type="project" value="InterPro"/>
</dbReference>
<keyword evidence="8" id="KW-0482">Metalloprotease</keyword>
<evidence type="ECO:0000256" key="1">
    <source>
        <dbReference type="ARBA" id="ARBA00001947"/>
    </source>
</evidence>
<dbReference type="Gene3D" id="3.40.140.10">
    <property type="entry name" value="Cytidine Deaminase, domain 2"/>
    <property type="match status" value="1"/>
</dbReference>
<organism evidence="11 12">
    <name type="scientific">Centaurea solstitialis</name>
    <name type="common">yellow star-thistle</name>
    <dbReference type="NCBI Taxonomy" id="347529"/>
    <lineage>
        <taxon>Eukaryota</taxon>
        <taxon>Viridiplantae</taxon>
        <taxon>Streptophyta</taxon>
        <taxon>Embryophyta</taxon>
        <taxon>Tracheophyta</taxon>
        <taxon>Spermatophyta</taxon>
        <taxon>Magnoliopsida</taxon>
        <taxon>eudicotyledons</taxon>
        <taxon>Gunneridae</taxon>
        <taxon>Pentapetalae</taxon>
        <taxon>asterids</taxon>
        <taxon>campanulids</taxon>
        <taxon>Asterales</taxon>
        <taxon>Asteraceae</taxon>
        <taxon>Carduoideae</taxon>
        <taxon>Cardueae</taxon>
        <taxon>Centaureinae</taxon>
        <taxon>Centaurea</taxon>
    </lineage>
</organism>
<name>A0AA38SPV7_9ASTR</name>
<dbReference type="GO" id="GO:0140492">
    <property type="term" value="F:metal-dependent deubiquitinase activity"/>
    <property type="evidence" value="ECO:0007669"/>
    <property type="project" value="InterPro"/>
</dbReference>
<dbReference type="GO" id="GO:0005768">
    <property type="term" value="C:endosome"/>
    <property type="evidence" value="ECO:0007669"/>
    <property type="project" value="TreeGrafter"/>
</dbReference>
<evidence type="ECO:0000256" key="4">
    <source>
        <dbReference type="ARBA" id="ARBA00022723"/>
    </source>
</evidence>
<dbReference type="InterPro" id="IPR037518">
    <property type="entry name" value="MPN"/>
</dbReference>
<dbReference type="InterPro" id="IPR000555">
    <property type="entry name" value="JAMM/MPN+_dom"/>
</dbReference>
<keyword evidence="3" id="KW-0645">Protease</keyword>
<dbReference type="CDD" id="cd08066">
    <property type="entry name" value="MPN_AMSH_like"/>
    <property type="match status" value="1"/>
</dbReference>
<dbReference type="GO" id="GO:0071108">
    <property type="term" value="P:protein K48-linked deubiquitination"/>
    <property type="evidence" value="ECO:0007669"/>
    <property type="project" value="TreeGrafter"/>
</dbReference>
<dbReference type="PANTHER" id="PTHR12947">
    <property type="entry name" value="AMSH-LIKE PROTEASE"/>
    <property type="match status" value="1"/>
</dbReference>
<feature type="region of interest" description="Disordered" evidence="9">
    <location>
        <begin position="352"/>
        <end position="377"/>
    </location>
</feature>
<gene>
    <name evidence="11" type="ORF">OSB04_018916</name>
</gene>
<dbReference type="PROSITE" id="PS50249">
    <property type="entry name" value="MPN"/>
    <property type="match status" value="1"/>
</dbReference>
<evidence type="ECO:0000259" key="10">
    <source>
        <dbReference type="PROSITE" id="PS50249"/>
    </source>
</evidence>
<dbReference type="Pfam" id="PF01398">
    <property type="entry name" value="JAB"/>
    <property type="match status" value="1"/>
</dbReference>
<reference evidence="11" key="1">
    <citation type="submission" date="2023-03" db="EMBL/GenBank/DDBJ databases">
        <title>Chromosome-scale reference genome and RAD-based genetic map of yellow starthistle (Centaurea solstitialis) reveal putative structural variation and QTLs associated with invader traits.</title>
        <authorList>
            <person name="Reatini B."/>
            <person name="Cang F.A."/>
            <person name="Jiang Q."/>
            <person name="Mckibben M.T.W."/>
            <person name="Barker M.S."/>
            <person name="Rieseberg L.H."/>
            <person name="Dlugosch K.M."/>
        </authorList>
    </citation>
    <scope>NUCLEOTIDE SEQUENCE</scope>
    <source>
        <strain evidence="11">CAN-66</strain>
        <tissue evidence="11">Leaf</tissue>
    </source>
</reference>
<evidence type="ECO:0000256" key="6">
    <source>
        <dbReference type="ARBA" id="ARBA00022801"/>
    </source>
</evidence>
<comment type="similarity">
    <text evidence="2">Belongs to the peptidase M67C family.</text>
</comment>